<dbReference type="Proteomes" id="UP000178587">
    <property type="component" value="Unassembled WGS sequence"/>
</dbReference>
<dbReference type="STRING" id="1798507.A3A34_01745"/>
<sequence>MGSVFLNPAPLLTMRSPINKNKKLCKQRVSTVIRKTIMVLWFRRCAIDASRGITLLDTLVGTALMLVVFLGPATNFGFAEGNGYV</sequence>
<accession>A0A1F6ERE7</accession>
<dbReference type="EMBL" id="MFLU01000002">
    <property type="protein sequence ID" value="OGG76194.1"/>
    <property type="molecule type" value="Genomic_DNA"/>
</dbReference>
<organism evidence="1 2">
    <name type="scientific">Candidatus Kaiserbacteria bacterium RIFCSPLOWO2_01_FULL_50_24</name>
    <dbReference type="NCBI Taxonomy" id="1798507"/>
    <lineage>
        <taxon>Bacteria</taxon>
        <taxon>Candidatus Kaiseribacteriota</taxon>
    </lineage>
</organism>
<comment type="caution">
    <text evidence="1">The sequence shown here is derived from an EMBL/GenBank/DDBJ whole genome shotgun (WGS) entry which is preliminary data.</text>
</comment>
<proteinExistence type="predicted"/>
<dbReference type="AlphaFoldDB" id="A0A1F6ERE7"/>
<name>A0A1F6ERE7_9BACT</name>
<evidence type="ECO:0000313" key="2">
    <source>
        <dbReference type="Proteomes" id="UP000178587"/>
    </source>
</evidence>
<reference evidence="1 2" key="1">
    <citation type="journal article" date="2016" name="Nat. Commun.">
        <title>Thousands of microbial genomes shed light on interconnected biogeochemical processes in an aquifer system.</title>
        <authorList>
            <person name="Anantharaman K."/>
            <person name="Brown C.T."/>
            <person name="Hug L.A."/>
            <person name="Sharon I."/>
            <person name="Castelle C.J."/>
            <person name="Probst A.J."/>
            <person name="Thomas B.C."/>
            <person name="Singh A."/>
            <person name="Wilkins M.J."/>
            <person name="Karaoz U."/>
            <person name="Brodie E.L."/>
            <person name="Williams K.H."/>
            <person name="Hubbard S.S."/>
            <person name="Banfield J.F."/>
        </authorList>
    </citation>
    <scope>NUCLEOTIDE SEQUENCE [LARGE SCALE GENOMIC DNA]</scope>
</reference>
<gene>
    <name evidence="1" type="ORF">A3A34_01745</name>
</gene>
<evidence type="ECO:0000313" key="1">
    <source>
        <dbReference type="EMBL" id="OGG76194.1"/>
    </source>
</evidence>
<protein>
    <submittedName>
        <fullName evidence="1">Uncharacterized protein</fullName>
    </submittedName>
</protein>